<keyword evidence="3" id="KW-1185">Reference proteome</keyword>
<dbReference type="AlphaFoldDB" id="A0A8J5GJI7"/>
<dbReference type="Proteomes" id="UP000734854">
    <property type="component" value="Unassembled WGS sequence"/>
</dbReference>
<gene>
    <name evidence="2" type="ORF">ZIOFF_032861</name>
</gene>
<reference evidence="2 3" key="1">
    <citation type="submission" date="2020-08" db="EMBL/GenBank/DDBJ databases">
        <title>Plant Genome Project.</title>
        <authorList>
            <person name="Zhang R.-G."/>
        </authorList>
    </citation>
    <scope>NUCLEOTIDE SEQUENCE [LARGE SCALE GENOMIC DNA]</scope>
    <source>
        <tissue evidence="2">Rhizome</tissue>
    </source>
</reference>
<evidence type="ECO:0000313" key="2">
    <source>
        <dbReference type="EMBL" id="KAG6507511.1"/>
    </source>
</evidence>
<evidence type="ECO:0000256" key="1">
    <source>
        <dbReference type="SAM" id="MobiDB-lite"/>
    </source>
</evidence>
<feature type="region of interest" description="Disordered" evidence="1">
    <location>
        <begin position="330"/>
        <end position="349"/>
    </location>
</feature>
<proteinExistence type="predicted"/>
<protein>
    <submittedName>
        <fullName evidence="2">Uncharacterized protein</fullName>
    </submittedName>
</protein>
<evidence type="ECO:0000313" key="3">
    <source>
        <dbReference type="Proteomes" id="UP000734854"/>
    </source>
</evidence>
<organism evidence="2 3">
    <name type="scientific">Zingiber officinale</name>
    <name type="common">Ginger</name>
    <name type="synonym">Amomum zingiber</name>
    <dbReference type="NCBI Taxonomy" id="94328"/>
    <lineage>
        <taxon>Eukaryota</taxon>
        <taxon>Viridiplantae</taxon>
        <taxon>Streptophyta</taxon>
        <taxon>Embryophyta</taxon>
        <taxon>Tracheophyta</taxon>
        <taxon>Spermatophyta</taxon>
        <taxon>Magnoliopsida</taxon>
        <taxon>Liliopsida</taxon>
        <taxon>Zingiberales</taxon>
        <taxon>Zingiberaceae</taxon>
        <taxon>Zingiber</taxon>
    </lineage>
</organism>
<accession>A0A8J5GJI7</accession>
<dbReference type="EMBL" id="JACMSC010000009">
    <property type="protein sequence ID" value="KAG6507511.1"/>
    <property type="molecule type" value="Genomic_DNA"/>
</dbReference>
<feature type="compositionally biased region" description="Basic and acidic residues" evidence="1">
    <location>
        <begin position="232"/>
        <end position="247"/>
    </location>
</feature>
<feature type="region of interest" description="Disordered" evidence="1">
    <location>
        <begin position="216"/>
        <end position="249"/>
    </location>
</feature>
<name>A0A8J5GJI7_ZINOF</name>
<comment type="caution">
    <text evidence="2">The sequence shown here is derived from an EMBL/GenBank/DDBJ whole genome shotgun (WGS) entry which is preliminary data.</text>
</comment>
<sequence>MECLAFVILGTSDLSASSFPLSLVRRRRSASRFFDLYLASTGTSRTSLHQSPSAASTRSIAASVASLCRRGIGTAAASADPPVRLVAWPAIEGHLLRPHAPAACADGAGPIDRIKLEGIKALNNSDTVHHQLRLWLLVLLKNTLPLSARTQVSLATPAPTMHEKRNLTKAFFLKLVTDLCTVFFVVDFAAGGLMDFLIIIPQSRLHLPLIDHKRSPAPSTAPAIPGQSRESSSFDHAEKPAEPDTTAHHFGSSPSLPIHFMSNAYALCRQTGKIASPRGSFRLDDEQGNELHGWSFLIHKYMFNPDHNLQTYMIRKALLETTLDYDYGKANPIHDPKKGKPGPGTGGKP</sequence>